<dbReference type="InterPro" id="IPR021557">
    <property type="entry name" value="DUF3016"/>
</dbReference>
<evidence type="ECO:0000313" key="3">
    <source>
        <dbReference type="Proteomes" id="UP001143372"/>
    </source>
</evidence>
<evidence type="ECO:0008006" key="4">
    <source>
        <dbReference type="Google" id="ProtNLM"/>
    </source>
</evidence>
<reference evidence="2" key="2">
    <citation type="submission" date="2023-01" db="EMBL/GenBank/DDBJ databases">
        <authorList>
            <person name="Sun Q."/>
            <person name="Evtushenko L."/>
        </authorList>
    </citation>
    <scope>NUCLEOTIDE SEQUENCE</scope>
    <source>
        <strain evidence="2">VKM B-2347</strain>
    </source>
</reference>
<gene>
    <name evidence="2" type="ORF">GCM10008179_25350</name>
</gene>
<protein>
    <recommendedName>
        <fullName evidence="4">DUF3016 domain-containing protein</fullName>
    </recommendedName>
</protein>
<sequence length="149" mass="16672">MRVRVLLFAAALAGAPSLASAEVAVRAEPGPYVSSWSFRSAAERDSIFRELARYLERTGARMLPKGRSASIELVEIDPAGRFEPWRPGFDDVRVLRDVTPPRVKLRYAVTERGRTLARGEETVTDIDYLSNISARSSGDRLVKLKPERR</sequence>
<proteinExistence type="predicted"/>
<comment type="caution">
    <text evidence="2">The sequence shown here is derived from an EMBL/GenBank/DDBJ whole genome shotgun (WGS) entry which is preliminary data.</text>
</comment>
<dbReference type="AlphaFoldDB" id="A0A9W6J1B0"/>
<keyword evidence="3" id="KW-1185">Reference proteome</keyword>
<name>A0A9W6J1B0_9HYPH</name>
<dbReference type="Pfam" id="PF11454">
    <property type="entry name" value="DUF3016"/>
    <property type="match status" value="1"/>
</dbReference>
<organism evidence="2 3">
    <name type="scientific">Hansschlegelia plantiphila</name>
    <dbReference type="NCBI Taxonomy" id="374655"/>
    <lineage>
        <taxon>Bacteria</taxon>
        <taxon>Pseudomonadati</taxon>
        <taxon>Pseudomonadota</taxon>
        <taxon>Alphaproteobacteria</taxon>
        <taxon>Hyphomicrobiales</taxon>
        <taxon>Methylopilaceae</taxon>
        <taxon>Hansschlegelia</taxon>
    </lineage>
</organism>
<reference evidence="2" key="1">
    <citation type="journal article" date="2014" name="Int. J. Syst. Evol. Microbiol.">
        <title>Complete genome sequence of Corynebacterium casei LMG S-19264T (=DSM 44701T), isolated from a smear-ripened cheese.</title>
        <authorList>
            <consortium name="US DOE Joint Genome Institute (JGI-PGF)"/>
            <person name="Walter F."/>
            <person name="Albersmeier A."/>
            <person name="Kalinowski J."/>
            <person name="Ruckert C."/>
        </authorList>
    </citation>
    <scope>NUCLEOTIDE SEQUENCE</scope>
    <source>
        <strain evidence="2">VKM B-2347</strain>
    </source>
</reference>
<keyword evidence="1" id="KW-0732">Signal</keyword>
<evidence type="ECO:0000256" key="1">
    <source>
        <dbReference type="SAM" id="SignalP"/>
    </source>
</evidence>
<dbReference type="Proteomes" id="UP001143372">
    <property type="component" value="Unassembled WGS sequence"/>
</dbReference>
<feature type="signal peptide" evidence="1">
    <location>
        <begin position="1"/>
        <end position="21"/>
    </location>
</feature>
<accession>A0A9W6J1B0</accession>
<dbReference type="EMBL" id="BSFI01000008">
    <property type="protein sequence ID" value="GLK68897.1"/>
    <property type="molecule type" value="Genomic_DNA"/>
</dbReference>
<dbReference type="RefSeq" id="WP_271169112.1">
    <property type="nucleotide sequence ID" value="NZ_BSFI01000008.1"/>
</dbReference>
<evidence type="ECO:0000313" key="2">
    <source>
        <dbReference type="EMBL" id="GLK68897.1"/>
    </source>
</evidence>
<feature type="chain" id="PRO_5040988397" description="DUF3016 domain-containing protein" evidence="1">
    <location>
        <begin position="22"/>
        <end position="149"/>
    </location>
</feature>